<evidence type="ECO:0000256" key="1">
    <source>
        <dbReference type="SAM" id="SignalP"/>
    </source>
</evidence>
<comment type="caution">
    <text evidence="2">The sequence shown here is derived from an EMBL/GenBank/DDBJ whole genome shotgun (WGS) entry which is preliminary data.</text>
</comment>
<dbReference type="InterPro" id="IPR032286">
    <property type="entry name" value="DUF4837"/>
</dbReference>
<feature type="signal peptide" evidence="1">
    <location>
        <begin position="1"/>
        <end position="22"/>
    </location>
</feature>
<keyword evidence="1" id="KW-0732">Signal</keyword>
<keyword evidence="3" id="KW-1185">Reference proteome</keyword>
<gene>
    <name evidence="2" type="ORF">KLA_04312</name>
</gene>
<dbReference type="Pfam" id="PF16125">
    <property type="entry name" value="DUF4837"/>
    <property type="match status" value="1"/>
</dbReference>
<evidence type="ECO:0000313" key="2">
    <source>
        <dbReference type="EMBL" id="EWH14560.1"/>
    </source>
</evidence>
<protein>
    <recommendedName>
        <fullName evidence="4">DUF4837 family protein</fullName>
    </recommendedName>
</protein>
<evidence type="ECO:0000313" key="3">
    <source>
        <dbReference type="Proteomes" id="UP000019275"/>
    </source>
</evidence>
<sequence length="333" mass="37289">MRKILILVFVTCLAVTSCKDGASTKQDFTPASIGQVNSLTVVMSNELWEGKVGDNVRDQFAKSVVGIAWNEPIFTLRHLPETVFTGAVRKSRSILVVQKKDTTSSSYINKNTYSRPQNVAVIVAPTEDELIETINKNADHIISEFNKTDLQVTQGNFKRSLLQDTSIEDMFGVTMDIPSVYSIGKVEDNFIWLDRDIKNGTMNLIVYALPWDSFSNNATFISDIVSKRDSIGKKYIPGPNEGTYMDTEKAFAPSVFPAEIGGKKAAEIRGRWEIYNYSMAGPYVSYIINDKENNRKLVVEGFTFAPAAVKRDFMFELEAIIKTLKFLPKKASN</sequence>
<organism evidence="2 3">
    <name type="scientific">Cellulophaga geojensis KL-A</name>
    <dbReference type="NCBI Taxonomy" id="1328323"/>
    <lineage>
        <taxon>Bacteria</taxon>
        <taxon>Pseudomonadati</taxon>
        <taxon>Bacteroidota</taxon>
        <taxon>Flavobacteriia</taxon>
        <taxon>Flavobacteriales</taxon>
        <taxon>Flavobacteriaceae</taxon>
        <taxon>Cellulophaga</taxon>
    </lineage>
</organism>
<feature type="chain" id="PRO_5045037138" description="DUF4837 family protein" evidence="1">
    <location>
        <begin position="23"/>
        <end position="333"/>
    </location>
</feature>
<dbReference type="Proteomes" id="UP000019275">
    <property type="component" value="Unassembled WGS sequence"/>
</dbReference>
<name>A0ABN0RRG1_9FLAO</name>
<reference evidence="2 3" key="1">
    <citation type="journal article" date="2014" name="Genome Announc.">
        <title>Draft Genome Sequence of the Carrageenan-Degrading Bacterium Cellulophaga sp. Strain KL-A, Isolated from Decaying Marine Algae.</title>
        <authorList>
            <person name="Shan D."/>
            <person name="Ying J."/>
            <person name="Li X."/>
            <person name="Gao Z."/>
            <person name="Wei G."/>
            <person name="Shao Z."/>
        </authorList>
    </citation>
    <scope>NUCLEOTIDE SEQUENCE [LARGE SCALE GENOMIC DNA]</scope>
    <source>
        <strain evidence="2 3">KL-A</strain>
    </source>
</reference>
<evidence type="ECO:0008006" key="4">
    <source>
        <dbReference type="Google" id="ProtNLM"/>
    </source>
</evidence>
<accession>A0ABN0RRG1</accession>
<dbReference type="RefSeq" id="WP_034644253.1">
    <property type="nucleotide sequence ID" value="NZ_ARZX01000003.1"/>
</dbReference>
<dbReference type="EMBL" id="ARZX01000003">
    <property type="protein sequence ID" value="EWH14560.1"/>
    <property type="molecule type" value="Genomic_DNA"/>
</dbReference>
<proteinExistence type="predicted"/>
<dbReference type="PROSITE" id="PS51257">
    <property type="entry name" value="PROKAR_LIPOPROTEIN"/>
    <property type="match status" value="1"/>
</dbReference>